<feature type="transmembrane region" description="Helical" evidence="7">
    <location>
        <begin position="399"/>
        <end position="419"/>
    </location>
</feature>
<feature type="transmembrane region" description="Helical" evidence="7">
    <location>
        <begin position="28"/>
        <end position="48"/>
    </location>
</feature>
<gene>
    <name evidence="9" type="ORF">RND81_11G137500</name>
</gene>
<evidence type="ECO:0000256" key="7">
    <source>
        <dbReference type="SAM" id="Phobius"/>
    </source>
</evidence>
<dbReference type="EMBL" id="JBDFQZ010000011">
    <property type="protein sequence ID" value="KAK9677339.1"/>
    <property type="molecule type" value="Genomic_DNA"/>
</dbReference>
<keyword evidence="10" id="KW-1185">Reference proteome</keyword>
<feature type="transmembrane region" description="Helical" evidence="7">
    <location>
        <begin position="431"/>
        <end position="459"/>
    </location>
</feature>
<keyword evidence="5 7" id="KW-1133">Transmembrane helix</keyword>
<reference evidence="9" key="1">
    <citation type="submission" date="2024-03" db="EMBL/GenBank/DDBJ databases">
        <title>WGS assembly of Saponaria officinalis var. Norfolk2.</title>
        <authorList>
            <person name="Jenkins J."/>
            <person name="Shu S."/>
            <person name="Grimwood J."/>
            <person name="Barry K."/>
            <person name="Goodstein D."/>
            <person name="Schmutz J."/>
            <person name="Leebens-Mack J."/>
            <person name="Osbourn A."/>
        </authorList>
    </citation>
    <scope>NUCLEOTIDE SEQUENCE [LARGE SCALE GENOMIC DNA]</scope>
    <source>
        <strain evidence="9">JIC</strain>
    </source>
</reference>
<feature type="transmembrane region" description="Helical" evidence="7">
    <location>
        <begin position="228"/>
        <end position="249"/>
    </location>
</feature>
<keyword evidence="3 7" id="KW-0812">Transmembrane</keyword>
<evidence type="ECO:0000313" key="10">
    <source>
        <dbReference type="Proteomes" id="UP001443914"/>
    </source>
</evidence>
<evidence type="ECO:0000256" key="1">
    <source>
        <dbReference type="ARBA" id="ARBA00004370"/>
    </source>
</evidence>
<protein>
    <recommendedName>
        <fullName evidence="8">Peptidase C83 domain-containing protein</fullName>
    </recommendedName>
</protein>
<evidence type="ECO:0000256" key="6">
    <source>
        <dbReference type="ARBA" id="ARBA00023136"/>
    </source>
</evidence>
<dbReference type="PANTHER" id="PTHR48017">
    <property type="entry name" value="OS05G0424000 PROTEIN-RELATED"/>
    <property type="match status" value="1"/>
</dbReference>
<evidence type="ECO:0000256" key="3">
    <source>
        <dbReference type="ARBA" id="ARBA00022692"/>
    </source>
</evidence>
<dbReference type="GO" id="GO:0016756">
    <property type="term" value="F:glutathione gamma-glutamylcysteinyltransferase activity"/>
    <property type="evidence" value="ECO:0007669"/>
    <property type="project" value="InterPro"/>
</dbReference>
<accession>A0AAW1HNE3</accession>
<sequence length="469" mass="51385">MSGAFAIENEANSSDFDEDGNPKRQGTLLTASAHIITAVIGSGVLSLAWAVAQLGWAAGPIILLVFAFVTWFASTLQADCYRDPVTGKRHYTYREAVRSILGGTKFKFCALAQYSNFVGVSIGYTITASISLAAVKRAICFHKEGHDSGCHTENNNFILIFGAVQLFLSQLQNFHKLSILSIIAAAMSFGYSFIGIGLSIAKVAGGSHARTTLTGVEVGIDVTRAQKVWNILTALGNMAFAYAFSMVLIEVQDTLRPNPPENIVMKKAALLGISITTFFYMLCGTVGYAAFGNAAPGNFLTGFGFYEPYWLVAAANIFIAVHLVGAYQVFAQPLFEFVESQCALRCPENKFINTEHPVKLPFCGAYNLNFFRLIWRSLYVVVMTVIAMLLPFFNDIVGLIGAFSFWPLTIFFPIEMYIVQAKVRRFSSTWIWLQVLSCSCLIVSILAAIASIRGIVVSFGKYKPFHSMS</sequence>
<feature type="transmembrane region" description="Helical" evidence="7">
    <location>
        <begin position="309"/>
        <end position="330"/>
    </location>
</feature>
<feature type="transmembrane region" description="Helical" evidence="7">
    <location>
        <begin position="54"/>
        <end position="73"/>
    </location>
</feature>
<dbReference type="GO" id="GO:0046938">
    <property type="term" value="P:phytochelatin biosynthetic process"/>
    <property type="evidence" value="ECO:0007669"/>
    <property type="project" value="InterPro"/>
</dbReference>
<keyword evidence="6 7" id="KW-0472">Membrane</keyword>
<dbReference type="AlphaFoldDB" id="A0AAW1HNE3"/>
<evidence type="ECO:0000256" key="4">
    <source>
        <dbReference type="ARBA" id="ARBA00022970"/>
    </source>
</evidence>
<evidence type="ECO:0000256" key="2">
    <source>
        <dbReference type="ARBA" id="ARBA00022448"/>
    </source>
</evidence>
<dbReference type="Pfam" id="PF01490">
    <property type="entry name" value="Aa_trans"/>
    <property type="match status" value="1"/>
</dbReference>
<feature type="transmembrane region" description="Helical" evidence="7">
    <location>
        <begin position="177"/>
        <end position="201"/>
    </location>
</feature>
<dbReference type="PROSITE" id="PS51443">
    <property type="entry name" value="PCS"/>
    <property type="match status" value="1"/>
</dbReference>
<evidence type="ECO:0000256" key="5">
    <source>
        <dbReference type="ARBA" id="ARBA00022989"/>
    </source>
</evidence>
<evidence type="ECO:0000259" key="8">
    <source>
        <dbReference type="PROSITE" id="PS51443"/>
    </source>
</evidence>
<feature type="domain" description="Peptidase C83" evidence="8">
    <location>
        <begin position="222"/>
        <end position="463"/>
    </location>
</feature>
<dbReference type="Proteomes" id="UP001443914">
    <property type="component" value="Unassembled WGS sequence"/>
</dbReference>
<feature type="transmembrane region" description="Helical" evidence="7">
    <location>
        <begin position="373"/>
        <end position="393"/>
    </location>
</feature>
<comment type="subcellular location">
    <subcellularLocation>
        <location evidence="1">Membrane</location>
    </subcellularLocation>
</comment>
<organism evidence="9 10">
    <name type="scientific">Saponaria officinalis</name>
    <name type="common">Common soapwort</name>
    <name type="synonym">Lychnis saponaria</name>
    <dbReference type="NCBI Taxonomy" id="3572"/>
    <lineage>
        <taxon>Eukaryota</taxon>
        <taxon>Viridiplantae</taxon>
        <taxon>Streptophyta</taxon>
        <taxon>Embryophyta</taxon>
        <taxon>Tracheophyta</taxon>
        <taxon>Spermatophyta</taxon>
        <taxon>Magnoliopsida</taxon>
        <taxon>eudicotyledons</taxon>
        <taxon>Gunneridae</taxon>
        <taxon>Pentapetalae</taxon>
        <taxon>Caryophyllales</taxon>
        <taxon>Caryophyllaceae</taxon>
        <taxon>Caryophylleae</taxon>
        <taxon>Saponaria</taxon>
    </lineage>
</organism>
<keyword evidence="2" id="KW-0813">Transport</keyword>
<comment type="caution">
    <text evidence="9">The sequence shown here is derived from an EMBL/GenBank/DDBJ whole genome shotgun (WGS) entry which is preliminary data.</text>
</comment>
<feature type="transmembrane region" description="Helical" evidence="7">
    <location>
        <begin position="269"/>
        <end position="289"/>
    </location>
</feature>
<proteinExistence type="predicted"/>
<dbReference type="GO" id="GO:0016020">
    <property type="term" value="C:membrane"/>
    <property type="evidence" value="ECO:0007669"/>
    <property type="project" value="UniProtKB-SubCell"/>
</dbReference>
<dbReference type="GO" id="GO:0010038">
    <property type="term" value="P:response to metal ion"/>
    <property type="evidence" value="ECO:0007669"/>
    <property type="project" value="InterPro"/>
</dbReference>
<dbReference type="GO" id="GO:0046872">
    <property type="term" value="F:metal ion binding"/>
    <property type="evidence" value="ECO:0007669"/>
    <property type="project" value="InterPro"/>
</dbReference>
<dbReference type="GO" id="GO:0006865">
    <property type="term" value="P:amino acid transport"/>
    <property type="evidence" value="ECO:0007669"/>
    <property type="project" value="UniProtKB-KW"/>
</dbReference>
<keyword evidence="4" id="KW-0029">Amino-acid transport</keyword>
<dbReference type="InterPro" id="IPR007719">
    <property type="entry name" value="PCS_N"/>
</dbReference>
<name>A0AAW1HNE3_SAPOF</name>
<evidence type="ECO:0000313" key="9">
    <source>
        <dbReference type="EMBL" id="KAK9677339.1"/>
    </source>
</evidence>
<dbReference type="InterPro" id="IPR013057">
    <property type="entry name" value="AA_transpt_TM"/>
</dbReference>